<evidence type="ECO:0000313" key="7">
    <source>
        <dbReference type="EMBL" id="KAG0261490.1"/>
    </source>
</evidence>
<feature type="binding site" evidence="4">
    <location>
        <position position="45"/>
    </location>
    <ligand>
        <name>ATP</name>
        <dbReference type="ChEBI" id="CHEBI:30616"/>
    </ligand>
</feature>
<dbReference type="EMBL" id="JAAAJB010000214">
    <property type="protein sequence ID" value="KAG0261490.1"/>
    <property type="molecule type" value="Genomic_DNA"/>
</dbReference>
<dbReference type="InterPro" id="IPR011990">
    <property type="entry name" value="TPR-like_helical_dom_sf"/>
</dbReference>
<reference evidence="7" key="1">
    <citation type="journal article" date="2020" name="Fungal Divers.">
        <title>Resolving the Mortierellaceae phylogeny through synthesis of multi-gene phylogenetics and phylogenomics.</title>
        <authorList>
            <person name="Vandepol N."/>
            <person name="Liber J."/>
            <person name="Desiro A."/>
            <person name="Na H."/>
            <person name="Kennedy M."/>
            <person name="Barry K."/>
            <person name="Grigoriev I.V."/>
            <person name="Miller A.N."/>
            <person name="O'Donnell K."/>
            <person name="Stajich J.E."/>
            <person name="Bonito G."/>
        </authorList>
    </citation>
    <scope>NUCLEOTIDE SEQUENCE</scope>
    <source>
        <strain evidence="7">BC1065</strain>
    </source>
</reference>
<feature type="binding site" evidence="4">
    <location>
        <position position="592"/>
    </location>
    <ligand>
        <name>ATP</name>
        <dbReference type="ChEBI" id="CHEBI:30616"/>
    </ligand>
</feature>
<dbReference type="PANTHER" id="PTHR44329">
    <property type="entry name" value="SERINE/THREONINE-PROTEIN KINASE TNNI3K-RELATED"/>
    <property type="match status" value="1"/>
</dbReference>
<dbReference type="CDD" id="cd13999">
    <property type="entry name" value="STKc_MAP3K-like"/>
    <property type="match status" value="2"/>
</dbReference>
<dbReference type="InterPro" id="IPR000719">
    <property type="entry name" value="Prot_kinase_dom"/>
</dbReference>
<dbReference type="OrthoDB" id="272077at2759"/>
<sequence>MVRLRRVHCTKTFTSSLIVGTYVGGGAYGRVFNAHWEGRKVAVKKFVMPYDEVSQTETIQQEIDMVQRLVDRHIIQFYGITEHEGQLVLVMDYAEGGSLERAIASRRTTEWPTKIRIAQEIARGLTYIHHKNVLHRDLKSMNVLLTRHMEVKLCDFGLATVKTRSSARSTVSFQGTTRWMAPELFTARPKYSNKSDMFALGIVMWELAANCTTPFQEQPDHATVISIVKSGEREVLPDDTPPDYRQWVERCWAQDPGERPEASEFAVKDDESGLGGGPGGNDSALSISQGPSGRFHTAPSSTNTTKAQTGAVMSHSAHQSATSQSATQIDALLARAQAGSADAQLSVASMYASGKHGVSRNDAEAFKWYLQAAEKGSLEALYKTAECFRHGRGVQKNEVTALYWMRQAAEGGHRIAQNGLGWMLRNGLGTDRDYGKALVWFRKSADQEFAPAQNNLGWMYQSGSGTEQDYVQAVYWYRRGAELGDSTAQNNLGTMYKNGHGVGRDYSQAFFWFNKSADQKFAVGLFNLGLMYQKGLGVPADKQKAKELYHQSAAKGHASATSSLIVGSYVGGGAYGRVYNAEWEGRKVAIKKFVLSYDEMDTTLAMKQEIKMLELLVDRHIIQFYGTTHYEGQLVLVMDYAEGGSLEQAILARRTTEWPTKIRIVQETVRGLAYIHHKGVLHRDLKSMNVLLTRHMEVKLCDFGLATVKVRSSARSTISFKGTARWMAPELLNTRPKYSNKSDMFALGMVMWELAANCTTPFQHQPDNFPVMNAVMLGEREVLPDDTPSDYRQWVERCWDHDPAKRPEASEMITKDDDPVMESGHGNHGTTVKLLLDASGRILPHSSGESTQELSGGAVGNALLTNANTSDAEAELSLGRKYASGDGVERNETEAFKWYLQAAEHGSLEATYKTAECYRHGFGVEKNEATAVHWMQLAAERGHHIAQNGLGWMLRNGEGVEQNYDKAISWFRRSAEQGFAPAQNNLGWMYQSGSGTQQDYGLAVSWYRKAAERGDSAAQNNLGAMYKHGHGVDRDYTEAFKWFSKSADGGFSVGLFNLGWLYQMGLGAPKDIQKAIELYRQSAAKGHATARHQLSSLGEPV</sequence>
<dbReference type="AlphaFoldDB" id="A0A9P6Q698"/>
<keyword evidence="1" id="KW-0418">Kinase</keyword>
<dbReference type="SUPFAM" id="SSF56112">
    <property type="entry name" value="Protein kinase-like (PK-like)"/>
    <property type="match status" value="2"/>
</dbReference>
<dbReference type="Gene3D" id="1.10.510.10">
    <property type="entry name" value="Transferase(Phosphotransferase) domain 1"/>
    <property type="match status" value="2"/>
</dbReference>
<evidence type="ECO:0000259" key="6">
    <source>
        <dbReference type="PROSITE" id="PS50011"/>
    </source>
</evidence>
<keyword evidence="1" id="KW-0723">Serine/threonine-protein kinase</keyword>
<evidence type="ECO:0000256" key="2">
    <source>
        <dbReference type="ARBA" id="ARBA00022741"/>
    </source>
</evidence>
<dbReference type="InterPro" id="IPR008271">
    <property type="entry name" value="Ser/Thr_kinase_AS"/>
</dbReference>
<dbReference type="GO" id="GO:0005524">
    <property type="term" value="F:ATP binding"/>
    <property type="evidence" value="ECO:0007669"/>
    <property type="project" value="UniProtKB-UniRule"/>
</dbReference>
<dbReference type="GO" id="GO:0004674">
    <property type="term" value="F:protein serine/threonine kinase activity"/>
    <property type="evidence" value="ECO:0007669"/>
    <property type="project" value="UniProtKB-KW"/>
</dbReference>
<keyword evidence="2 4" id="KW-0547">Nucleotide-binding</keyword>
<comment type="caution">
    <text evidence="7">The sequence shown here is derived from an EMBL/GenBank/DDBJ whole genome shotgun (WGS) entry which is preliminary data.</text>
</comment>
<protein>
    <recommendedName>
        <fullName evidence="6">Protein kinase domain-containing protein</fullName>
    </recommendedName>
</protein>
<evidence type="ECO:0000256" key="3">
    <source>
        <dbReference type="ARBA" id="ARBA00022840"/>
    </source>
</evidence>
<dbReference type="PROSITE" id="PS00107">
    <property type="entry name" value="PROTEIN_KINASE_ATP"/>
    <property type="match status" value="2"/>
</dbReference>
<dbReference type="PRINTS" id="PR00109">
    <property type="entry name" value="TYRKINASE"/>
</dbReference>
<evidence type="ECO:0000313" key="8">
    <source>
        <dbReference type="Proteomes" id="UP000807716"/>
    </source>
</evidence>
<dbReference type="InterPro" id="IPR006597">
    <property type="entry name" value="Sel1-like"/>
</dbReference>
<organism evidence="7 8">
    <name type="scientific">Actinomortierella ambigua</name>
    <dbReference type="NCBI Taxonomy" id="1343610"/>
    <lineage>
        <taxon>Eukaryota</taxon>
        <taxon>Fungi</taxon>
        <taxon>Fungi incertae sedis</taxon>
        <taxon>Mucoromycota</taxon>
        <taxon>Mortierellomycotina</taxon>
        <taxon>Mortierellomycetes</taxon>
        <taxon>Mortierellales</taxon>
        <taxon>Mortierellaceae</taxon>
        <taxon>Actinomortierella</taxon>
    </lineage>
</organism>
<dbReference type="Proteomes" id="UP000807716">
    <property type="component" value="Unassembled WGS sequence"/>
</dbReference>
<dbReference type="Pfam" id="PF08238">
    <property type="entry name" value="Sel1"/>
    <property type="match status" value="12"/>
</dbReference>
<dbReference type="SMART" id="SM00220">
    <property type="entry name" value="S_TKc"/>
    <property type="match status" value="2"/>
</dbReference>
<keyword evidence="3 4" id="KW-0067">ATP-binding</keyword>
<feature type="compositionally biased region" description="Polar residues" evidence="5">
    <location>
        <begin position="298"/>
        <end position="308"/>
    </location>
</feature>
<name>A0A9P6Q698_9FUNG</name>
<feature type="domain" description="Protein kinase" evidence="6">
    <location>
        <begin position="564"/>
        <end position="821"/>
    </location>
</feature>
<feature type="domain" description="Protein kinase" evidence="6">
    <location>
        <begin position="17"/>
        <end position="274"/>
    </location>
</feature>
<keyword evidence="8" id="KW-1185">Reference proteome</keyword>
<keyword evidence="1" id="KW-0808">Transferase</keyword>
<evidence type="ECO:0000256" key="1">
    <source>
        <dbReference type="ARBA" id="ARBA00022527"/>
    </source>
</evidence>
<dbReference type="InterPro" id="IPR051681">
    <property type="entry name" value="Ser/Thr_Kinases-Pseudokinases"/>
</dbReference>
<dbReference type="InterPro" id="IPR011009">
    <property type="entry name" value="Kinase-like_dom_sf"/>
</dbReference>
<dbReference type="InterPro" id="IPR017441">
    <property type="entry name" value="Protein_kinase_ATP_BS"/>
</dbReference>
<feature type="compositionally biased region" description="Basic and acidic residues" evidence="5">
    <location>
        <begin position="256"/>
        <end position="271"/>
    </location>
</feature>
<dbReference type="Pfam" id="PF07714">
    <property type="entry name" value="PK_Tyr_Ser-Thr"/>
    <property type="match status" value="2"/>
</dbReference>
<evidence type="ECO:0000256" key="5">
    <source>
        <dbReference type="SAM" id="MobiDB-lite"/>
    </source>
</evidence>
<accession>A0A9P6Q698</accession>
<evidence type="ECO:0000256" key="4">
    <source>
        <dbReference type="PROSITE-ProRule" id="PRU10141"/>
    </source>
</evidence>
<dbReference type="Gene3D" id="1.25.40.10">
    <property type="entry name" value="Tetratricopeptide repeat domain"/>
    <property type="match status" value="3"/>
</dbReference>
<gene>
    <name evidence="7" type="ORF">DFQ27_002922</name>
</gene>
<feature type="region of interest" description="Disordered" evidence="5">
    <location>
        <begin position="255"/>
        <end position="322"/>
    </location>
</feature>
<dbReference type="SMART" id="SM00671">
    <property type="entry name" value="SEL1"/>
    <property type="match status" value="12"/>
</dbReference>
<dbReference type="PROSITE" id="PS50011">
    <property type="entry name" value="PROTEIN_KINASE_DOM"/>
    <property type="match status" value="2"/>
</dbReference>
<dbReference type="InterPro" id="IPR001245">
    <property type="entry name" value="Ser-Thr/Tyr_kinase_cat_dom"/>
</dbReference>
<proteinExistence type="predicted"/>
<dbReference type="PROSITE" id="PS00108">
    <property type="entry name" value="PROTEIN_KINASE_ST"/>
    <property type="match status" value="2"/>
</dbReference>
<dbReference type="SUPFAM" id="SSF81901">
    <property type="entry name" value="HCP-like"/>
    <property type="match status" value="4"/>
</dbReference>